<dbReference type="GeneID" id="10547570"/>
<name>E3JSV3_PUCGT</name>
<keyword evidence="2" id="KW-1185">Reference proteome</keyword>
<evidence type="ECO:0000313" key="1">
    <source>
        <dbReference type="EMBL" id="EFP75128.1"/>
    </source>
</evidence>
<dbReference type="VEuPathDB" id="FungiDB:PGTG_01721"/>
<proteinExistence type="predicted"/>
<accession>E3JSV3</accession>
<dbReference type="KEGG" id="pgr:PGTG_01721"/>
<sequence>MPSPCVKCSQSHPMLRTLICRETIATILAGLHRGYIRNSSFDVQPPVMDCRGKNAFVREPRRGLQINMANHSRRRLLGFGARVKEFQYLRCDDLFDKQWSLEGLWRRNGEQTDFQNRVIAEKECKRRTPESVFLGHAVTGA</sequence>
<reference evidence="2" key="2">
    <citation type="journal article" date="2011" name="Proc. Natl. Acad. Sci. U.S.A.">
        <title>Obligate biotrophy features unraveled by the genomic analysis of rust fungi.</title>
        <authorList>
            <person name="Duplessis S."/>
            <person name="Cuomo C.A."/>
            <person name="Lin Y.-C."/>
            <person name="Aerts A."/>
            <person name="Tisserant E."/>
            <person name="Veneault-Fourrey C."/>
            <person name="Joly D.L."/>
            <person name="Hacquard S."/>
            <person name="Amselem J."/>
            <person name="Cantarel B.L."/>
            <person name="Chiu R."/>
            <person name="Coutinho P.M."/>
            <person name="Feau N."/>
            <person name="Field M."/>
            <person name="Frey P."/>
            <person name="Gelhaye E."/>
            <person name="Goldberg J."/>
            <person name="Grabherr M.G."/>
            <person name="Kodira C.D."/>
            <person name="Kohler A."/>
            <person name="Kuees U."/>
            <person name="Lindquist E.A."/>
            <person name="Lucas S.M."/>
            <person name="Mago R."/>
            <person name="Mauceli E."/>
            <person name="Morin E."/>
            <person name="Murat C."/>
            <person name="Pangilinan J.L."/>
            <person name="Park R."/>
            <person name="Pearson M."/>
            <person name="Quesneville H."/>
            <person name="Rouhier N."/>
            <person name="Sakthikumar S."/>
            <person name="Salamov A.A."/>
            <person name="Schmutz J."/>
            <person name="Selles B."/>
            <person name="Shapiro H."/>
            <person name="Tanguay P."/>
            <person name="Tuskan G.A."/>
            <person name="Henrissat B."/>
            <person name="Van de Peer Y."/>
            <person name="Rouze P."/>
            <person name="Ellis J.G."/>
            <person name="Dodds P.N."/>
            <person name="Schein J.E."/>
            <person name="Zhong S."/>
            <person name="Hamelin R.C."/>
            <person name="Grigoriev I.V."/>
            <person name="Szabo L.J."/>
            <person name="Martin F."/>
        </authorList>
    </citation>
    <scope>NUCLEOTIDE SEQUENCE [LARGE SCALE GENOMIC DNA]</scope>
    <source>
        <strain evidence="2">CRL 75-36-700-3 / race SCCL</strain>
    </source>
</reference>
<evidence type="ECO:0000313" key="2">
    <source>
        <dbReference type="Proteomes" id="UP000008783"/>
    </source>
</evidence>
<gene>
    <name evidence="1" type="ORF">PGTG_01721</name>
</gene>
<dbReference type="OrthoDB" id="10444661at2759"/>
<dbReference type="EMBL" id="DS178263">
    <property type="protein sequence ID" value="EFP75128.1"/>
    <property type="molecule type" value="Genomic_DNA"/>
</dbReference>
<dbReference type="InParanoid" id="E3JSV3"/>
<dbReference type="HOGENOM" id="CLU_1826248_0_0_1"/>
<dbReference type="RefSeq" id="XP_003319547.1">
    <property type="nucleotide sequence ID" value="XM_003319499.1"/>
</dbReference>
<dbReference type="Proteomes" id="UP000008783">
    <property type="component" value="Unassembled WGS sequence"/>
</dbReference>
<organism evidence="1 2">
    <name type="scientific">Puccinia graminis f. sp. tritici (strain CRL 75-36-700-3 / race SCCL)</name>
    <name type="common">Black stem rust fungus</name>
    <dbReference type="NCBI Taxonomy" id="418459"/>
    <lineage>
        <taxon>Eukaryota</taxon>
        <taxon>Fungi</taxon>
        <taxon>Dikarya</taxon>
        <taxon>Basidiomycota</taxon>
        <taxon>Pucciniomycotina</taxon>
        <taxon>Pucciniomycetes</taxon>
        <taxon>Pucciniales</taxon>
        <taxon>Pucciniaceae</taxon>
        <taxon>Puccinia</taxon>
    </lineage>
</organism>
<protein>
    <submittedName>
        <fullName evidence="1">Uncharacterized protein</fullName>
    </submittedName>
</protein>
<reference key="1">
    <citation type="submission" date="2007-01" db="EMBL/GenBank/DDBJ databases">
        <title>The Genome Sequence of Puccinia graminis f. sp. tritici Strain CRL 75-36-700-3.</title>
        <authorList>
            <consortium name="The Broad Institute Genome Sequencing Platform"/>
            <person name="Birren B."/>
            <person name="Lander E."/>
            <person name="Galagan J."/>
            <person name="Nusbaum C."/>
            <person name="Devon K."/>
            <person name="Cuomo C."/>
            <person name="Jaffe D."/>
            <person name="Butler J."/>
            <person name="Alvarez P."/>
            <person name="Gnerre S."/>
            <person name="Grabherr M."/>
            <person name="Mauceli E."/>
            <person name="Brockman W."/>
            <person name="Young S."/>
            <person name="LaButti K."/>
            <person name="Sykes S."/>
            <person name="DeCaprio D."/>
            <person name="Crawford M."/>
            <person name="Koehrsen M."/>
            <person name="Engels R."/>
            <person name="Montgomery P."/>
            <person name="Pearson M."/>
            <person name="Howarth C."/>
            <person name="Larson L."/>
            <person name="White J."/>
            <person name="Zeng Q."/>
            <person name="Kodira C."/>
            <person name="Yandava C."/>
            <person name="Alvarado L."/>
            <person name="O'Leary S."/>
            <person name="Szabo L."/>
            <person name="Dean R."/>
            <person name="Schein J."/>
        </authorList>
    </citation>
    <scope>NUCLEOTIDE SEQUENCE</scope>
    <source>
        <strain>CRL 75-36-700-3</strain>
    </source>
</reference>
<dbReference type="AlphaFoldDB" id="E3JSV3"/>